<dbReference type="EMBL" id="BAABAU010000001">
    <property type="protein sequence ID" value="GAA4264681.1"/>
    <property type="molecule type" value="Genomic_DNA"/>
</dbReference>
<gene>
    <name evidence="1" type="ORF">GCM10022256_02930</name>
</gene>
<comment type="caution">
    <text evidence="1">The sequence shown here is derived from an EMBL/GenBank/DDBJ whole genome shotgun (WGS) entry which is preliminary data.</text>
</comment>
<name>A0ABP8DXN8_9MICO</name>
<accession>A0ABP8DXN8</accession>
<dbReference type="Proteomes" id="UP001501594">
    <property type="component" value="Unassembled WGS sequence"/>
</dbReference>
<proteinExistence type="predicted"/>
<organism evidence="1 2">
    <name type="scientific">Frondihabitans peucedani</name>
    <dbReference type="NCBI Taxonomy" id="598626"/>
    <lineage>
        <taxon>Bacteria</taxon>
        <taxon>Bacillati</taxon>
        <taxon>Actinomycetota</taxon>
        <taxon>Actinomycetes</taxon>
        <taxon>Micrococcales</taxon>
        <taxon>Microbacteriaceae</taxon>
        <taxon>Frondihabitans</taxon>
    </lineage>
</organism>
<evidence type="ECO:0000313" key="1">
    <source>
        <dbReference type="EMBL" id="GAA4264681.1"/>
    </source>
</evidence>
<evidence type="ECO:0000313" key="2">
    <source>
        <dbReference type="Proteomes" id="UP001501594"/>
    </source>
</evidence>
<reference evidence="2" key="1">
    <citation type="journal article" date="2019" name="Int. J. Syst. Evol. Microbiol.">
        <title>The Global Catalogue of Microorganisms (GCM) 10K type strain sequencing project: providing services to taxonomists for standard genome sequencing and annotation.</title>
        <authorList>
            <consortium name="The Broad Institute Genomics Platform"/>
            <consortium name="The Broad Institute Genome Sequencing Center for Infectious Disease"/>
            <person name="Wu L."/>
            <person name="Ma J."/>
        </authorList>
    </citation>
    <scope>NUCLEOTIDE SEQUENCE [LARGE SCALE GENOMIC DNA]</scope>
    <source>
        <strain evidence="2">JCM 17442</strain>
    </source>
</reference>
<dbReference type="RefSeq" id="WP_344793268.1">
    <property type="nucleotide sequence ID" value="NZ_BAABAU010000001.1"/>
</dbReference>
<sequence>MAGRFLGSLFGRPPVEVVDDTPVDEVQADAERAARELDALRALVRRSGALLPPVVSSRLRHLDDLLRVVLQAADAEDASTEQRYLLDAMIRDYLPTPLHSYLALPESDRAVTAGPTVLLLGQLEVLEETVRDLLNQIRIHAIAELSTHGRFLADKFDGPSLVLDSPSSTSS</sequence>
<protein>
    <submittedName>
        <fullName evidence="1">Uncharacterized protein</fullName>
    </submittedName>
</protein>
<keyword evidence="2" id="KW-1185">Reference proteome</keyword>